<organism evidence="8 9">
    <name type="scientific">Polyplax serrata</name>
    <name type="common">Common mouse louse</name>
    <dbReference type="NCBI Taxonomy" id="468196"/>
    <lineage>
        <taxon>Eukaryota</taxon>
        <taxon>Metazoa</taxon>
        <taxon>Ecdysozoa</taxon>
        <taxon>Arthropoda</taxon>
        <taxon>Hexapoda</taxon>
        <taxon>Insecta</taxon>
        <taxon>Pterygota</taxon>
        <taxon>Neoptera</taxon>
        <taxon>Paraneoptera</taxon>
        <taxon>Psocodea</taxon>
        <taxon>Troctomorpha</taxon>
        <taxon>Phthiraptera</taxon>
        <taxon>Anoplura</taxon>
        <taxon>Polyplacidae</taxon>
        <taxon>Polyplax</taxon>
    </lineage>
</organism>
<keyword evidence="4" id="KW-0206">Cytoskeleton</keyword>
<evidence type="ECO:0000256" key="4">
    <source>
        <dbReference type="ARBA" id="ARBA00023212"/>
    </source>
</evidence>
<dbReference type="PANTHER" id="PTHR12968:SF1">
    <property type="entry name" value="B9 DOMAIN-CONTAINING PROTEIN 1"/>
    <property type="match status" value="1"/>
</dbReference>
<evidence type="ECO:0000256" key="7">
    <source>
        <dbReference type="ARBA" id="ARBA00039274"/>
    </source>
</evidence>
<comment type="caution">
    <text evidence="8">The sequence shown here is derived from an EMBL/GenBank/DDBJ whole genome shotgun (WGS) entry which is preliminary data.</text>
</comment>
<sequence length="211" mass="23874">MAGDDIKSKNHFLMSVNGQIFSANFPFFDDVYCKYCFVCGSDWIVVSGIEEGISQISKKGRDNEQLFIWNLPLSVAFKSTNPFGWPQIVVSAYGLDVFGNEVVRGYGVCHVPFSPGHTEKEVPMFVPESSSTIQKFTSWLTGRRPEFIDPRILTQGDAREVARDSRLLDTGVHDLTRKQRSKEEFPKRNRRLQDILMNSNLKICSRGSTPA</sequence>
<dbReference type="PANTHER" id="PTHR12968">
    <property type="entry name" value="B9 DOMAIN-CONTAINING"/>
    <property type="match status" value="1"/>
</dbReference>
<proteinExistence type="inferred from homology"/>
<dbReference type="Pfam" id="PF07162">
    <property type="entry name" value="B9-C2"/>
    <property type="match status" value="1"/>
</dbReference>
<comment type="subcellular location">
    <subcellularLocation>
        <location evidence="1">Cytoplasm</location>
        <location evidence="1">Cytoskeleton</location>
        <location evidence="1">Cilium basal body</location>
    </subcellularLocation>
</comment>
<reference evidence="8 9" key="1">
    <citation type="submission" date="2023-09" db="EMBL/GenBank/DDBJ databases">
        <title>Genomes of two closely related lineages of the louse Polyplax serrata with different host specificities.</title>
        <authorList>
            <person name="Martinu J."/>
            <person name="Tarabai H."/>
            <person name="Stefka J."/>
            <person name="Hypsa V."/>
        </authorList>
    </citation>
    <scope>NUCLEOTIDE SEQUENCE [LARGE SCALE GENOMIC DNA]</scope>
    <source>
        <strain evidence="8">98ZLc_SE</strain>
    </source>
</reference>
<name>A0ABR1BET0_POLSC</name>
<gene>
    <name evidence="8" type="primary">B9D1</name>
    <name evidence="8" type="ORF">RUM44_012978</name>
</gene>
<evidence type="ECO:0000256" key="3">
    <source>
        <dbReference type="ARBA" id="ARBA00022794"/>
    </source>
</evidence>
<protein>
    <recommendedName>
        <fullName evidence="7">B9 domain-containing protein 1</fullName>
    </recommendedName>
</protein>
<evidence type="ECO:0000256" key="1">
    <source>
        <dbReference type="ARBA" id="ARBA00004120"/>
    </source>
</evidence>
<comment type="similarity">
    <text evidence="6">Belongs to the B9D family.</text>
</comment>
<dbReference type="Proteomes" id="UP001359485">
    <property type="component" value="Unassembled WGS sequence"/>
</dbReference>
<keyword evidence="5" id="KW-0966">Cell projection</keyword>
<dbReference type="InterPro" id="IPR010796">
    <property type="entry name" value="C2_B9-type_dom"/>
</dbReference>
<evidence type="ECO:0000313" key="8">
    <source>
        <dbReference type="EMBL" id="KAK6641269.1"/>
    </source>
</evidence>
<dbReference type="EMBL" id="JAWJWF010000001">
    <property type="protein sequence ID" value="KAK6641269.1"/>
    <property type="molecule type" value="Genomic_DNA"/>
</dbReference>
<evidence type="ECO:0000313" key="9">
    <source>
        <dbReference type="Proteomes" id="UP001359485"/>
    </source>
</evidence>
<evidence type="ECO:0000256" key="6">
    <source>
        <dbReference type="ARBA" id="ARBA00038411"/>
    </source>
</evidence>
<accession>A0ABR1BET0</accession>
<keyword evidence="9" id="KW-1185">Reference proteome</keyword>
<dbReference type="PROSITE" id="PS51381">
    <property type="entry name" value="C2_B9"/>
    <property type="match status" value="1"/>
</dbReference>
<keyword evidence="2" id="KW-0963">Cytoplasm</keyword>
<keyword evidence="3" id="KW-0970">Cilium biogenesis/degradation</keyword>
<evidence type="ECO:0000256" key="2">
    <source>
        <dbReference type="ARBA" id="ARBA00022490"/>
    </source>
</evidence>
<evidence type="ECO:0000256" key="5">
    <source>
        <dbReference type="ARBA" id="ARBA00023273"/>
    </source>
</evidence>